<feature type="transmembrane region" description="Helical" evidence="7">
    <location>
        <begin position="108"/>
        <end position="127"/>
    </location>
</feature>
<evidence type="ECO:0000256" key="6">
    <source>
        <dbReference type="SAM" id="MobiDB-lite"/>
    </source>
</evidence>
<sequence>MPERAEHHWLRILPPVLLCAVLWGSAFPGIKLAYLEWEQQGLSIGLAEMYWFAGLRFTLAGGVLLLLSRQALRDFRATPIKLTLAFAATQTIGQYLFFYLGLNLSSGSLGSLMVATGSFWWMLLAPLILRTPWPSRGQWAALFLGAVGVSLATSTPADGRPFSLPGLLCLLTATLMGALGIITFSKIRPTMGPRAATGFSLFLGGLVLLAAGSPAAPQSAEILTPKVLALTLWLAFVSAFAFTLWNHLSTQHPVNLLASYRFLIPICGVSESLLLIPGEKATWGLLVGGTLVILSLLAAQRLSPTGPPKPASCTPRTSTGSRE</sequence>
<keyword evidence="5 7" id="KW-0472">Membrane</keyword>
<feature type="transmembrane region" description="Helical" evidence="7">
    <location>
        <begin position="50"/>
        <end position="68"/>
    </location>
</feature>
<feature type="transmembrane region" description="Helical" evidence="7">
    <location>
        <begin position="139"/>
        <end position="157"/>
    </location>
</feature>
<dbReference type="InterPro" id="IPR050638">
    <property type="entry name" value="AA-Vitamin_Transporters"/>
</dbReference>
<feature type="transmembrane region" description="Helical" evidence="7">
    <location>
        <begin position="257"/>
        <end position="276"/>
    </location>
</feature>
<comment type="caution">
    <text evidence="8">The sequence shown here is derived from an EMBL/GenBank/DDBJ whole genome shotgun (WGS) entry which is preliminary data.</text>
</comment>
<keyword evidence="2" id="KW-1003">Cell membrane</keyword>
<keyword evidence="3 7" id="KW-0812">Transmembrane</keyword>
<evidence type="ECO:0000256" key="1">
    <source>
        <dbReference type="ARBA" id="ARBA00004127"/>
    </source>
</evidence>
<accession>A0A934VKJ3</accession>
<dbReference type="PANTHER" id="PTHR32322:SF18">
    <property type="entry name" value="S-ADENOSYLMETHIONINE_S-ADENOSYLHOMOCYSTEINE TRANSPORTER"/>
    <property type="match status" value="1"/>
</dbReference>
<feature type="transmembrane region" description="Helical" evidence="7">
    <location>
        <begin position="12"/>
        <end position="30"/>
    </location>
</feature>
<evidence type="ECO:0000256" key="3">
    <source>
        <dbReference type="ARBA" id="ARBA00022692"/>
    </source>
</evidence>
<dbReference type="EMBL" id="JAENIO010000012">
    <property type="protein sequence ID" value="MBK1833704.1"/>
    <property type="molecule type" value="Genomic_DNA"/>
</dbReference>
<evidence type="ECO:0000256" key="2">
    <source>
        <dbReference type="ARBA" id="ARBA00022475"/>
    </source>
</evidence>
<keyword evidence="9" id="KW-1185">Reference proteome</keyword>
<feature type="transmembrane region" description="Helical" evidence="7">
    <location>
        <begin position="196"/>
        <end position="215"/>
    </location>
</feature>
<evidence type="ECO:0000256" key="4">
    <source>
        <dbReference type="ARBA" id="ARBA00022989"/>
    </source>
</evidence>
<feature type="compositionally biased region" description="Polar residues" evidence="6">
    <location>
        <begin position="314"/>
        <end position="323"/>
    </location>
</feature>
<dbReference type="AlphaFoldDB" id="A0A934VKJ3"/>
<reference evidence="8" key="1">
    <citation type="submission" date="2021-01" db="EMBL/GenBank/DDBJ databases">
        <title>Modified the classification status of verrucomicrobia.</title>
        <authorList>
            <person name="Feng X."/>
        </authorList>
    </citation>
    <scope>NUCLEOTIDE SEQUENCE</scope>
    <source>
        <strain evidence="8">KCTC 12986</strain>
    </source>
</reference>
<dbReference type="RefSeq" id="WP_200391139.1">
    <property type="nucleotide sequence ID" value="NZ_JAENIO010000012.1"/>
</dbReference>
<evidence type="ECO:0000313" key="8">
    <source>
        <dbReference type="EMBL" id="MBK1833704.1"/>
    </source>
</evidence>
<feature type="transmembrane region" description="Helical" evidence="7">
    <location>
        <begin position="80"/>
        <end position="102"/>
    </location>
</feature>
<gene>
    <name evidence="8" type="ORF">JIN78_06480</name>
</gene>
<feature type="region of interest" description="Disordered" evidence="6">
    <location>
        <begin position="304"/>
        <end position="323"/>
    </location>
</feature>
<protein>
    <submittedName>
        <fullName evidence="8">DMT family transporter</fullName>
    </submittedName>
</protein>
<evidence type="ECO:0000256" key="5">
    <source>
        <dbReference type="ARBA" id="ARBA00023136"/>
    </source>
</evidence>
<keyword evidence="4 7" id="KW-1133">Transmembrane helix</keyword>
<organism evidence="8 9">
    <name type="scientific">Roseibacillus ishigakijimensis</name>
    <dbReference type="NCBI Taxonomy" id="454146"/>
    <lineage>
        <taxon>Bacteria</taxon>
        <taxon>Pseudomonadati</taxon>
        <taxon>Verrucomicrobiota</taxon>
        <taxon>Verrucomicrobiia</taxon>
        <taxon>Verrucomicrobiales</taxon>
        <taxon>Verrucomicrobiaceae</taxon>
        <taxon>Roseibacillus</taxon>
    </lineage>
</organism>
<evidence type="ECO:0000256" key="7">
    <source>
        <dbReference type="SAM" id="Phobius"/>
    </source>
</evidence>
<proteinExistence type="predicted"/>
<dbReference type="Proteomes" id="UP000604083">
    <property type="component" value="Unassembled WGS sequence"/>
</dbReference>
<feature type="transmembrane region" description="Helical" evidence="7">
    <location>
        <begin position="282"/>
        <end position="299"/>
    </location>
</feature>
<dbReference type="PANTHER" id="PTHR32322">
    <property type="entry name" value="INNER MEMBRANE TRANSPORTER"/>
    <property type="match status" value="1"/>
</dbReference>
<feature type="transmembrane region" description="Helical" evidence="7">
    <location>
        <begin position="163"/>
        <end position="184"/>
    </location>
</feature>
<evidence type="ECO:0000313" key="9">
    <source>
        <dbReference type="Proteomes" id="UP000604083"/>
    </source>
</evidence>
<dbReference type="GO" id="GO:0005886">
    <property type="term" value="C:plasma membrane"/>
    <property type="evidence" value="ECO:0007669"/>
    <property type="project" value="UniProtKB-SubCell"/>
</dbReference>
<feature type="transmembrane region" description="Helical" evidence="7">
    <location>
        <begin position="227"/>
        <end position="245"/>
    </location>
</feature>
<comment type="subcellular location">
    <subcellularLocation>
        <location evidence="1">Endomembrane system</location>
        <topology evidence="1">Multi-pass membrane protein</topology>
    </subcellularLocation>
</comment>
<name>A0A934VKJ3_9BACT</name>